<keyword evidence="2" id="KW-1185">Reference proteome</keyword>
<protein>
    <submittedName>
        <fullName evidence="1">Uncharacterized protein</fullName>
    </submittedName>
</protein>
<proteinExistence type="predicted"/>
<dbReference type="AlphaFoldDB" id="A0A285ECI9"/>
<gene>
    <name evidence="1" type="ORF">SAMN06893097_105192</name>
</gene>
<sequence length="40" mass="4082">MVQSGGGPTRARRILDRFVVAGRDSAIDVASGVVTGQIAP</sequence>
<dbReference type="RefSeq" id="WP_260179611.1">
    <property type="nucleotide sequence ID" value="NZ_JACHXB010000001.1"/>
</dbReference>
<name>A0A285ECI9_9ACTN</name>
<reference evidence="1 2" key="1">
    <citation type="submission" date="2017-09" db="EMBL/GenBank/DDBJ databases">
        <authorList>
            <person name="Ehlers B."/>
            <person name="Leendertz F.H."/>
        </authorList>
    </citation>
    <scope>NUCLEOTIDE SEQUENCE [LARGE SCALE GENOMIC DNA]</scope>
    <source>
        <strain evidence="1 2">DSM 46844</strain>
    </source>
</reference>
<evidence type="ECO:0000313" key="1">
    <source>
        <dbReference type="EMBL" id="SNX96852.1"/>
    </source>
</evidence>
<accession>A0A285ECI9</accession>
<dbReference type="Proteomes" id="UP000219514">
    <property type="component" value="Unassembled WGS sequence"/>
</dbReference>
<organism evidence="1 2">
    <name type="scientific">Geodermatophilus sabuli</name>
    <dbReference type="NCBI Taxonomy" id="1564158"/>
    <lineage>
        <taxon>Bacteria</taxon>
        <taxon>Bacillati</taxon>
        <taxon>Actinomycetota</taxon>
        <taxon>Actinomycetes</taxon>
        <taxon>Geodermatophilales</taxon>
        <taxon>Geodermatophilaceae</taxon>
        <taxon>Geodermatophilus</taxon>
    </lineage>
</organism>
<dbReference type="EMBL" id="OBDO01000005">
    <property type="protein sequence ID" value="SNX96852.1"/>
    <property type="molecule type" value="Genomic_DNA"/>
</dbReference>
<evidence type="ECO:0000313" key="2">
    <source>
        <dbReference type="Proteomes" id="UP000219514"/>
    </source>
</evidence>